<protein>
    <submittedName>
        <fullName evidence="1">Beta-propeller fold lactonase family protein</fullName>
    </submittedName>
</protein>
<evidence type="ECO:0000313" key="2">
    <source>
        <dbReference type="Proteomes" id="UP001617689"/>
    </source>
</evidence>
<accession>A0ABW8G9J2</accession>
<dbReference type="EMBL" id="JBIXLL010000004">
    <property type="protein sequence ID" value="MFJ5429356.1"/>
    <property type="molecule type" value="Genomic_DNA"/>
</dbReference>
<comment type="caution">
    <text evidence="1">The sequence shown here is derived from an EMBL/GenBank/DDBJ whole genome shotgun (WGS) entry which is preliminary data.</text>
</comment>
<dbReference type="InterPro" id="IPR019405">
    <property type="entry name" value="Lactonase_7-beta_prop"/>
</dbReference>
<dbReference type="Gene3D" id="2.130.10.10">
    <property type="entry name" value="YVTN repeat-like/Quinoprotein amine dehydrogenase"/>
    <property type="match status" value="1"/>
</dbReference>
<dbReference type="SUPFAM" id="SSF75011">
    <property type="entry name" value="3-carboxy-cis,cis-mucoante lactonizing enzyme"/>
    <property type="match status" value="1"/>
</dbReference>
<reference evidence="1 2" key="1">
    <citation type="submission" date="2024-10" db="EMBL/GenBank/DDBJ databases">
        <authorList>
            <person name="Lu C.-H."/>
        </authorList>
    </citation>
    <scope>NUCLEOTIDE SEQUENCE [LARGE SCALE GENOMIC DNA]</scope>
    <source>
        <strain evidence="1 2">22ZTDG03-2</strain>
    </source>
</reference>
<dbReference type="Pfam" id="PF10282">
    <property type="entry name" value="Lactonase"/>
    <property type="match status" value="1"/>
</dbReference>
<sequence length="455" mass="49617">MPITMTYGFLLALAFSITATYAFEKEKTSMENIISSLPISSESEENTPEFISKTSEIFPSNVFNVVTLSDQSYAFASISDAVIEGITSSPSAAIAVLKKRQGEWKVEHYLAINSADTALTKAFGMALSKDESVLSVAVREGVVLLDVSSMIQGQITSYYVDLNTGYTNRRDRPGSIAVVSGNDNRHFFIADEYGEFPGYYGLGDVAIVSYQREPDGRISAQRLGYIRPEQNAIAGLNISPDGKTLYIPSQVSPEYQYRDFAGLDHPEVAKQCGNSFSGSISIVDVETLLQKAETNPGNGNRVLNNVIQAKVAAGCGVVRIAVSNDSKTIWSTARTDNKIHAFDATRLRNDPNNAYLYSASSGGTAPVGISSFSEDRYLAVSNSNRFDGVDENGNPAIPNISIFDVSKREQPELLKKITSGEFPRDISRNPNDQSVFVANWRSFTFQEISIAPISE</sequence>
<dbReference type="InterPro" id="IPR051200">
    <property type="entry name" value="Host-pathogen_enzymatic-act"/>
</dbReference>
<evidence type="ECO:0000313" key="1">
    <source>
        <dbReference type="EMBL" id="MFJ5429356.1"/>
    </source>
</evidence>
<organism evidence="1 2">
    <name type="scientific">Pectobacterium actinidiae</name>
    <dbReference type="NCBI Taxonomy" id="1507808"/>
    <lineage>
        <taxon>Bacteria</taxon>
        <taxon>Pseudomonadati</taxon>
        <taxon>Pseudomonadota</taxon>
        <taxon>Gammaproteobacteria</taxon>
        <taxon>Enterobacterales</taxon>
        <taxon>Pectobacteriaceae</taxon>
        <taxon>Pectobacterium</taxon>
    </lineage>
</organism>
<dbReference type="RefSeq" id="WP_400395611.1">
    <property type="nucleotide sequence ID" value="NZ_JBIXLL010000004.1"/>
</dbReference>
<dbReference type="InterPro" id="IPR015943">
    <property type="entry name" value="WD40/YVTN_repeat-like_dom_sf"/>
</dbReference>
<gene>
    <name evidence="1" type="ORF">ACIPUP_09320</name>
</gene>
<dbReference type="PANTHER" id="PTHR47197:SF3">
    <property type="entry name" value="DIHYDRO-HEME D1 DEHYDROGENASE"/>
    <property type="match status" value="1"/>
</dbReference>
<dbReference type="PANTHER" id="PTHR47197">
    <property type="entry name" value="PROTEIN NIRF"/>
    <property type="match status" value="1"/>
</dbReference>
<proteinExistence type="predicted"/>
<name>A0ABW8G9J2_9GAMM</name>
<keyword evidence="2" id="KW-1185">Reference proteome</keyword>
<dbReference type="Proteomes" id="UP001617689">
    <property type="component" value="Unassembled WGS sequence"/>
</dbReference>